<dbReference type="Gene3D" id="2.30.30.240">
    <property type="entry name" value="PRC-barrel domain"/>
    <property type="match status" value="1"/>
</dbReference>
<keyword evidence="4" id="KW-1185">Reference proteome</keyword>
<reference evidence="3 4" key="1">
    <citation type="journal article" date="2017" name="ISME J.">
        <title>Grape pomace compost harbors organohalide-respiring Dehalogenimonas species with novel reductive dehalogenase genes.</title>
        <authorList>
            <person name="Yang Y."/>
            <person name="Higgins S.A."/>
            <person name="Yan J."/>
            <person name="Simsir B."/>
            <person name="Chourey K."/>
            <person name="Iyer R."/>
            <person name="Hettich R.L."/>
            <person name="Baldwin B."/>
            <person name="Ogles D.M."/>
            <person name="Loffler F.E."/>
        </authorList>
    </citation>
    <scope>NUCLEOTIDE SEQUENCE [LARGE SCALE GENOMIC DNA]</scope>
    <source>
        <strain evidence="3 4">GP</strain>
    </source>
</reference>
<dbReference type="SUPFAM" id="SSF50346">
    <property type="entry name" value="PRC-barrel domain"/>
    <property type="match status" value="1"/>
</dbReference>
<sequence>MKKYLVPSRRLEAYDVVNNAGQDLGQVQEFMIDMTNGRVAYAVVAYGGTLGFTDKWIAMPFEALCWTPERKKFTVDLKPEVMMQAPGIDKKMWPDHYMESDTGWLDDLYEHYSCKPYWGNDTGEMMVAPEMAMAKTDPMMLAKTEMPAAKMEPMMSDKTEMPAPKKEARRAGKFEIFMDKSGEFRFRLVASNGEPILASEGYKSRAGAMDGIKSVMMNAETASVEDLTEIKM</sequence>
<dbReference type="Proteomes" id="UP000235653">
    <property type="component" value="Unassembled WGS sequence"/>
</dbReference>
<dbReference type="RefSeq" id="WP_102331660.1">
    <property type="nucleotide sequence ID" value="NZ_CP058566.2"/>
</dbReference>
<dbReference type="Pfam" id="PF07411">
    <property type="entry name" value="DUF1508"/>
    <property type="match status" value="1"/>
</dbReference>
<dbReference type="SUPFAM" id="SSF160113">
    <property type="entry name" value="YegP-like"/>
    <property type="match status" value="1"/>
</dbReference>
<comment type="caution">
    <text evidence="3">The sequence shown here is derived from an EMBL/GenBank/DDBJ whole genome shotgun (WGS) entry which is preliminary data.</text>
</comment>
<dbReference type="Pfam" id="PF05239">
    <property type="entry name" value="PRC"/>
    <property type="match status" value="1"/>
</dbReference>
<dbReference type="AlphaFoldDB" id="A0A2P5P593"/>
<feature type="domain" description="PRC-barrel" evidence="1">
    <location>
        <begin position="9"/>
        <end position="78"/>
    </location>
</feature>
<protein>
    <submittedName>
        <fullName evidence="3">DUF1508 domain-containing protein</fullName>
    </submittedName>
</protein>
<proteinExistence type="predicted"/>
<dbReference type="Gene3D" id="3.30.160.160">
    <property type="entry name" value="YegP-like"/>
    <property type="match status" value="1"/>
</dbReference>
<name>A0A2P5P593_9CHLR</name>
<dbReference type="InterPro" id="IPR027275">
    <property type="entry name" value="PRC-brl_dom"/>
</dbReference>
<evidence type="ECO:0000259" key="1">
    <source>
        <dbReference type="Pfam" id="PF05239"/>
    </source>
</evidence>
<gene>
    <name evidence="3" type="ORF">JP09_009065</name>
</gene>
<evidence type="ECO:0000313" key="3">
    <source>
        <dbReference type="EMBL" id="PPD57468.1"/>
    </source>
</evidence>
<accession>A0A2P5P593</accession>
<dbReference type="InterPro" id="IPR036913">
    <property type="entry name" value="YegP-like_sf"/>
</dbReference>
<dbReference type="PANTHER" id="PTHR36505:SF1">
    <property type="entry name" value="BLR1072 PROTEIN"/>
    <property type="match status" value="1"/>
</dbReference>
<dbReference type="OrthoDB" id="286778at2"/>
<dbReference type="InterPro" id="IPR010879">
    <property type="entry name" value="DUF1508"/>
</dbReference>
<dbReference type="InterPro" id="IPR011033">
    <property type="entry name" value="PRC_barrel-like_sf"/>
</dbReference>
<feature type="domain" description="DUF1508" evidence="2">
    <location>
        <begin position="179"/>
        <end position="226"/>
    </location>
</feature>
<evidence type="ECO:0000259" key="2">
    <source>
        <dbReference type="Pfam" id="PF07411"/>
    </source>
</evidence>
<organism evidence="3 4">
    <name type="scientific">Dehalogenimonas etheniformans</name>
    <dbReference type="NCBI Taxonomy" id="1536648"/>
    <lineage>
        <taxon>Bacteria</taxon>
        <taxon>Bacillati</taxon>
        <taxon>Chloroflexota</taxon>
        <taxon>Dehalococcoidia</taxon>
        <taxon>Dehalococcoidales</taxon>
        <taxon>Dehalococcoidaceae</taxon>
        <taxon>Dehalogenimonas</taxon>
    </lineage>
</organism>
<evidence type="ECO:0000313" key="4">
    <source>
        <dbReference type="Proteomes" id="UP000235653"/>
    </source>
</evidence>
<dbReference type="EMBL" id="JQAN02000012">
    <property type="protein sequence ID" value="PPD57468.1"/>
    <property type="molecule type" value="Genomic_DNA"/>
</dbReference>
<dbReference type="PANTHER" id="PTHR36505">
    <property type="entry name" value="BLR1072 PROTEIN"/>
    <property type="match status" value="1"/>
</dbReference>